<dbReference type="InterPro" id="IPR002182">
    <property type="entry name" value="NB-ARC"/>
</dbReference>
<keyword evidence="6" id="KW-0381">Hypersensitive response</keyword>
<feature type="domain" description="Disease resistance protein winged helix" evidence="12">
    <location>
        <begin position="361"/>
        <end position="432"/>
    </location>
</feature>
<evidence type="ECO:0000313" key="13">
    <source>
        <dbReference type="EMBL" id="KAL3635099.1"/>
    </source>
</evidence>
<organism evidence="13 14">
    <name type="scientific">Castilleja foliolosa</name>
    <dbReference type="NCBI Taxonomy" id="1961234"/>
    <lineage>
        <taxon>Eukaryota</taxon>
        <taxon>Viridiplantae</taxon>
        <taxon>Streptophyta</taxon>
        <taxon>Embryophyta</taxon>
        <taxon>Tracheophyta</taxon>
        <taxon>Spermatophyta</taxon>
        <taxon>Magnoliopsida</taxon>
        <taxon>eudicotyledons</taxon>
        <taxon>Gunneridae</taxon>
        <taxon>Pentapetalae</taxon>
        <taxon>asterids</taxon>
        <taxon>lamiids</taxon>
        <taxon>Lamiales</taxon>
        <taxon>Orobanchaceae</taxon>
        <taxon>Pedicularideae</taxon>
        <taxon>Castillejinae</taxon>
        <taxon>Castilleja</taxon>
    </lineage>
</organism>
<evidence type="ECO:0000256" key="1">
    <source>
        <dbReference type="ARBA" id="ARBA00002074"/>
    </source>
</evidence>
<comment type="similarity">
    <text evidence="3">Belongs to the disease resistance NB-LRR family.</text>
</comment>
<keyword evidence="14" id="KW-1185">Reference proteome</keyword>
<evidence type="ECO:0000256" key="8">
    <source>
        <dbReference type="ARBA" id="ARBA00022741"/>
    </source>
</evidence>
<dbReference type="InterPro" id="IPR044974">
    <property type="entry name" value="Disease_R_plants"/>
</dbReference>
<evidence type="ECO:0000256" key="2">
    <source>
        <dbReference type="ARBA" id="ARBA00004496"/>
    </source>
</evidence>
<dbReference type="Gene3D" id="1.10.8.430">
    <property type="entry name" value="Helical domain of apoptotic protease-activating factors"/>
    <property type="match status" value="1"/>
</dbReference>
<dbReference type="Gene3D" id="3.80.10.10">
    <property type="entry name" value="Ribonuclease Inhibitor"/>
    <property type="match status" value="1"/>
</dbReference>
<dbReference type="SUPFAM" id="SSF52540">
    <property type="entry name" value="P-loop containing nucleoside triphosphate hydrolases"/>
    <property type="match status" value="1"/>
</dbReference>
<keyword evidence="8" id="KW-0547">Nucleotide-binding</keyword>
<evidence type="ECO:0000256" key="7">
    <source>
        <dbReference type="ARBA" id="ARBA00022737"/>
    </source>
</evidence>
<dbReference type="InterPro" id="IPR027417">
    <property type="entry name" value="P-loop_NTPase"/>
</dbReference>
<evidence type="ECO:0000256" key="10">
    <source>
        <dbReference type="ARBA" id="ARBA00022840"/>
    </source>
</evidence>
<feature type="domain" description="NB-ARC" evidence="11">
    <location>
        <begin position="101"/>
        <end position="270"/>
    </location>
</feature>
<dbReference type="PRINTS" id="PR00364">
    <property type="entry name" value="DISEASERSIST"/>
</dbReference>
<evidence type="ECO:0000256" key="6">
    <source>
        <dbReference type="ARBA" id="ARBA00022667"/>
    </source>
</evidence>
<dbReference type="InterPro" id="IPR036388">
    <property type="entry name" value="WH-like_DNA-bd_sf"/>
</dbReference>
<dbReference type="Gene3D" id="1.10.10.10">
    <property type="entry name" value="Winged helix-like DNA-binding domain superfamily/Winged helix DNA-binding domain"/>
    <property type="match status" value="1"/>
</dbReference>
<dbReference type="InterPro" id="IPR032675">
    <property type="entry name" value="LRR_dom_sf"/>
</dbReference>
<gene>
    <name evidence="13" type="ORF">CASFOL_022153</name>
</gene>
<keyword evidence="5" id="KW-0433">Leucine-rich repeat</keyword>
<dbReference type="SUPFAM" id="SSF52058">
    <property type="entry name" value="L domain-like"/>
    <property type="match status" value="1"/>
</dbReference>
<dbReference type="GO" id="GO:0005737">
    <property type="term" value="C:cytoplasm"/>
    <property type="evidence" value="ECO:0007669"/>
    <property type="project" value="UniProtKB-SubCell"/>
</dbReference>
<dbReference type="FunFam" id="1.10.10.10:FF:000322">
    <property type="entry name" value="Probable disease resistance protein At1g63360"/>
    <property type="match status" value="1"/>
</dbReference>
<dbReference type="Gene3D" id="3.40.50.300">
    <property type="entry name" value="P-loop containing nucleotide triphosphate hydrolases"/>
    <property type="match status" value="1"/>
</dbReference>
<comment type="function">
    <text evidence="1">Confers resistance to late blight (Phytophthora infestans) races carrying the avirulence gene Avr1. Resistance proteins guard the plant against pathogens that contain an appropriate avirulence protein via an indirect interaction with this avirulence protein. That triggers a defense system including the hypersensitive response, which restricts the pathogen growth.</text>
</comment>
<reference evidence="14" key="1">
    <citation type="journal article" date="2024" name="IScience">
        <title>Strigolactones Initiate the Formation of Haustorium-like Structures in Castilleja.</title>
        <authorList>
            <person name="Buerger M."/>
            <person name="Peterson D."/>
            <person name="Chory J."/>
        </authorList>
    </citation>
    <scope>NUCLEOTIDE SEQUENCE [LARGE SCALE GENOMIC DNA]</scope>
</reference>
<name>A0ABD3CZX8_9LAMI</name>
<evidence type="ECO:0000259" key="11">
    <source>
        <dbReference type="Pfam" id="PF00931"/>
    </source>
</evidence>
<dbReference type="PANTHER" id="PTHR23155">
    <property type="entry name" value="DISEASE RESISTANCE PROTEIN RP"/>
    <property type="match status" value="1"/>
</dbReference>
<dbReference type="Proteomes" id="UP001632038">
    <property type="component" value="Unassembled WGS sequence"/>
</dbReference>
<evidence type="ECO:0000256" key="9">
    <source>
        <dbReference type="ARBA" id="ARBA00022821"/>
    </source>
</evidence>
<dbReference type="InterPro" id="IPR042197">
    <property type="entry name" value="Apaf_helical"/>
</dbReference>
<proteinExistence type="inferred from homology"/>
<sequence length="800" mass="90964">MAYVGVFSALQSLKQKLLDSDDGFPRSLYDKLCSLQSSFNENTPALTLDPLQIQIPDEIYDAQNPIESSNSNLEIQSLLLQETTAQNILASVNIDEIVGQEKNLELLTSMLLNETPNLEIIPIVGMPCIGKTTLAQTAFEDMRVQNRFSTRAWVTIYPGDPVAVILGKLLDSIDIEGRNAGQEEVGLSTYLHRVLFNNRYLIVMDDMWDSSTWDYVRKSLPDNKNGSRIVLTTTISRLAELASSSANNILRIPFLNEDESWKLLYHTVFNHLKQPCNSQLEKIGKNIAKNCEGLPLAIIEVGKALREMDLTIENWTRVAEYENPLIIIRREGNTCPISKRLSRSYKQLPRHLHECFLYMGIFPKNYEIPTSKLFKLWVAEGFFETQTGKSLDEMTGECLDVLVSRSLVLLGEQTSKSGTNRTCRLHFVFRNLCVDEAKNEKFFHVVRKYDDSFTEGINNQRRLCIHNNTVLGLKEVKTSMETVSSVGSLLCFGLKNPHPFGVYLHFKSLKVLDALTIRFYDFPQEIKELVQLRHLAITYDGELIPGEIWELSALKHLECIGFDLPNPIEEDSHHVLGNLSTLVGVSALSCAHHLLDKMPNLKKLEIRIESTHLVAEDFSFFSDVTDICCNIESFECAVMHPSSRRVKLRRGPAFPANLRKITLSGCGFLWEDMSSAIGGLPNLQTLKLQCYAFRGAEWETYGGEFTRLEFLLLEDLDIEVWRTSDCGHFPSLKHVIVRHCYRLEEIPRELGDIATLEMMEVESCSTSAMDSARRIQKEQLLDWGNDYLKFRILDVIGVRK</sequence>
<dbReference type="AlphaFoldDB" id="A0ABD3CZX8"/>
<accession>A0ABD3CZX8</accession>
<keyword evidence="4" id="KW-0963">Cytoplasm</keyword>
<keyword evidence="9" id="KW-0611">Plant defense</keyword>
<comment type="caution">
    <text evidence="13">The sequence shown here is derived from an EMBL/GenBank/DDBJ whole genome shotgun (WGS) entry which is preliminary data.</text>
</comment>
<evidence type="ECO:0008006" key="15">
    <source>
        <dbReference type="Google" id="ProtNLM"/>
    </source>
</evidence>
<dbReference type="GO" id="GO:0009626">
    <property type="term" value="P:plant-type hypersensitive response"/>
    <property type="evidence" value="ECO:0007669"/>
    <property type="project" value="UniProtKB-KW"/>
</dbReference>
<dbReference type="PANTHER" id="PTHR23155:SF1152">
    <property type="entry name" value="AAA+ ATPASE DOMAIN-CONTAINING PROTEIN"/>
    <property type="match status" value="1"/>
</dbReference>
<evidence type="ECO:0000256" key="3">
    <source>
        <dbReference type="ARBA" id="ARBA00008894"/>
    </source>
</evidence>
<dbReference type="Pfam" id="PF23559">
    <property type="entry name" value="WHD_DRP"/>
    <property type="match status" value="1"/>
</dbReference>
<dbReference type="InterPro" id="IPR058922">
    <property type="entry name" value="WHD_DRP"/>
</dbReference>
<dbReference type="Pfam" id="PF00931">
    <property type="entry name" value="NB-ARC"/>
    <property type="match status" value="1"/>
</dbReference>
<evidence type="ECO:0000313" key="14">
    <source>
        <dbReference type="Proteomes" id="UP001632038"/>
    </source>
</evidence>
<dbReference type="GO" id="GO:0005524">
    <property type="term" value="F:ATP binding"/>
    <property type="evidence" value="ECO:0007669"/>
    <property type="project" value="UniProtKB-KW"/>
</dbReference>
<evidence type="ECO:0000259" key="12">
    <source>
        <dbReference type="Pfam" id="PF23559"/>
    </source>
</evidence>
<keyword evidence="10" id="KW-0067">ATP-binding</keyword>
<keyword evidence="7" id="KW-0677">Repeat</keyword>
<dbReference type="EMBL" id="JAVIJP010000028">
    <property type="protein sequence ID" value="KAL3635099.1"/>
    <property type="molecule type" value="Genomic_DNA"/>
</dbReference>
<protein>
    <recommendedName>
        <fullName evidence="15">NB-ARC domain-containing protein</fullName>
    </recommendedName>
</protein>
<evidence type="ECO:0000256" key="5">
    <source>
        <dbReference type="ARBA" id="ARBA00022614"/>
    </source>
</evidence>
<comment type="subcellular location">
    <subcellularLocation>
        <location evidence="2">Cytoplasm</location>
    </subcellularLocation>
</comment>
<evidence type="ECO:0000256" key="4">
    <source>
        <dbReference type="ARBA" id="ARBA00022490"/>
    </source>
</evidence>